<dbReference type="EMBL" id="MT898156">
    <property type="protein sequence ID" value="QOS20304.1"/>
    <property type="molecule type" value="Genomic_DNA"/>
</dbReference>
<gene>
    <name evidence="2" type="ORF">VP303_00023</name>
</gene>
<dbReference type="AlphaFoldDB" id="A0A7M1VZZ6"/>
<feature type="compositionally biased region" description="Polar residues" evidence="1">
    <location>
        <begin position="33"/>
        <end position="44"/>
    </location>
</feature>
<feature type="compositionally biased region" description="Basic and acidic residues" evidence="1">
    <location>
        <begin position="19"/>
        <end position="29"/>
    </location>
</feature>
<sequence length="74" mass="8551">MHHASLFVCLRSSELCHSGEPKRHQESTHHMCHTQSKVTKNALHQNKEPNRTSDYSHSIPSNQRTLFTYPALKI</sequence>
<accession>A0A7M1VZZ6</accession>
<reference evidence="2" key="1">
    <citation type="submission" date="2020-08" db="EMBL/GenBank/DDBJ databases">
        <title>Genetic structure, function and evolution of capsule biosynthesis loci in Vibrio parahaemolyticus.</title>
        <authorList>
            <person name="Li L."/>
            <person name="Bian S."/>
        </authorList>
    </citation>
    <scope>NUCLEOTIDE SEQUENCE</scope>
    <source>
        <strain evidence="2">VP303</strain>
    </source>
</reference>
<organism evidence="2">
    <name type="scientific">Vibrio parahaemolyticus</name>
    <dbReference type="NCBI Taxonomy" id="670"/>
    <lineage>
        <taxon>Bacteria</taxon>
        <taxon>Pseudomonadati</taxon>
        <taxon>Pseudomonadota</taxon>
        <taxon>Gammaproteobacteria</taxon>
        <taxon>Vibrionales</taxon>
        <taxon>Vibrionaceae</taxon>
        <taxon>Vibrio</taxon>
    </lineage>
</organism>
<feature type="region of interest" description="Disordered" evidence="1">
    <location>
        <begin position="19"/>
        <end position="60"/>
    </location>
</feature>
<evidence type="ECO:0000256" key="1">
    <source>
        <dbReference type="SAM" id="MobiDB-lite"/>
    </source>
</evidence>
<proteinExistence type="predicted"/>
<protein>
    <submittedName>
        <fullName evidence="2">Uncharacterized protein</fullName>
    </submittedName>
</protein>
<evidence type="ECO:0000313" key="2">
    <source>
        <dbReference type="EMBL" id="QOS20304.1"/>
    </source>
</evidence>
<name>A0A7M1VZZ6_VIBPH</name>